<dbReference type="EMBL" id="LNUW01000038">
    <property type="protein sequence ID" value="KXG84242.1"/>
    <property type="molecule type" value="Genomic_DNA"/>
</dbReference>
<gene>
    <name evidence="2" type="ORF">ATO67_14760</name>
</gene>
<dbReference type="InterPro" id="IPR052897">
    <property type="entry name" value="Sec-Metab_Biosynth_Hydrolase"/>
</dbReference>
<dbReference type="InterPro" id="IPR029058">
    <property type="entry name" value="AB_hydrolase_fold"/>
</dbReference>
<sequence length="239" mass="25290">MALDSSAPLSRTASVVLVHGAFVDASGWRRVYDTLLQEGYEVLVVQNSAVTFEQDVERTKSVIAEAKHPVVLVGHSYGGAVITEAGSEEKVLGLVYLAAFVPDVGESVFDLASQEVPGAEKAPLLPPKDGFIKLDPQKFAAAFSADIDPAEAQFMGAAQRPWGLEAVQSKITSAAWKSKPSFYLLATEDRMIPAQAQAAMAARAGATVVKVSSSHAVMLSQPEEVAALIRTAAKPNQPN</sequence>
<proteinExistence type="predicted"/>
<dbReference type="InterPro" id="IPR000073">
    <property type="entry name" value="AB_hydrolase_1"/>
</dbReference>
<dbReference type="Pfam" id="PF12697">
    <property type="entry name" value="Abhydrolase_6"/>
    <property type="match status" value="1"/>
</dbReference>
<dbReference type="Proteomes" id="UP000070498">
    <property type="component" value="Unassembled WGS sequence"/>
</dbReference>
<dbReference type="GO" id="GO:0016787">
    <property type="term" value="F:hydrolase activity"/>
    <property type="evidence" value="ECO:0007669"/>
    <property type="project" value="UniProtKB-KW"/>
</dbReference>
<evidence type="ECO:0000313" key="2">
    <source>
        <dbReference type="EMBL" id="KXG84242.1"/>
    </source>
</evidence>
<protein>
    <submittedName>
        <fullName evidence="2">Hydrolase</fullName>
    </submittedName>
</protein>
<dbReference type="PANTHER" id="PTHR37017:SF11">
    <property type="entry name" value="ESTERASE_LIPASE_THIOESTERASE DOMAIN-CONTAINING PROTEIN"/>
    <property type="match status" value="1"/>
</dbReference>
<dbReference type="Gene3D" id="3.40.50.1820">
    <property type="entry name" value="alpha/beta hydrolase"/>
    <property type="match status" value="1"/>
</dbReference>
<organism evidence="2 3">
    <name type="scientific">Agrobacterium bohemicum</name>
    <dbReference type="NCBI Taxonomy" id="2052828"/>
    <lineage>
        <taxon>Bacteria</taxon>
        <taxon>Pseudomonadati</taxon>
        <taxon>Pseudomonadota</taxon>
        <taxon>Alphaproteobacteria</taxon>
        <taxon>Hyphomicrobiales</taxon>
        <taxon>Rhizobiaceae</taxon>
        <taxon>Rhizobium/Agrobacterium group</taxon>
        <taxon>Agrobacterium</taxon>
    </lineage>
</organism>
<dbReference type="OrthoDB" id="9814966at2"/>
<reference evidence="2 3" key="1">
    <citation type="submission" date="2015-11" db="EMBL/GenBank/DDBJ databases">
        <title>Draft genome sequence of Agrobacterium sp. R89-1.</title>
        <authorList>
            <person name="Zahradnik J."/>
            <person name="Kyslikova E."/>
            <person name="Palyzova A."/>
            <person name="Kyslik P."/>
        </authorList>
    </citation>
    <scope>NUCLEOTIDE SEQUENCE [LARGE SCALE GENOMIC DNA]</scope>
    <source>
        <strain evidence="2 3">R89-1</strain>
    </source>
</reference>
<dbReference type="AlphaFoldDB" id="A0A135NYI1"/>
<keyword evidence="2" id="KW-0378">Hydrolase</keyword>
<keyword evidence="3" id="KW-1185">Reference proteome</keyword>
<evidence type="ECO:0000259" key="1">
    <source>
        <dbReference type="Pfam" id="PF12697"/>
    </source>
</evidence>
<dbReference type="PANTHER" id="PTHR37017">
    <property type="entry name" value="AB HYDROLASE-1 DOMAIN-CONTAINING PROTEIN-RELATED"/>
    <property type="match status" value="1"/>
</dbReference>
<dbReference type="STRING" id="2052828.ATO67_14760"/>
<accession>A0A135NYI1</accession>
<feature type="domain" description="AB hydrolase-1" evidence="1">
    <location>
        <begin position="15"/>
        <end position="227"/>
    </location>
</feature>
<dbReference type="SUPFAM" id="SSF53474">
    <property type="entry name" value="alpha/beta-Hydrolases"/>
    <property type="match status" value="1"/>
</dbReference>
<comment type="caution">
    <text evidence="2">The sequence shown here is derived from an EMBL/GenBank/DDBJ whole genome shotgun (WGS) entry which is preliminary data.</text>
</comment>
<name>A0A135NYI1_9HYPH</name>
<dbReference type="RefSeq" id="WP_067650651.1">
    <property type="nucleotide sequence ID" value="NZ_KQ961030.1"/>
</dbReference>
<evidence type="ECO:0000313" key="3">
    <source>
        <dbReference type="Proteomes" id="UP000070498"/>
    </source>
</evidence>